<comment type="function">
    <text evidence="1">Tubulin-folding protein; involved in the early step of the tubulin folding pathway.</text>
</comment>
<evidence type="ECO:0000256" key="8">
    <source>
        <dbReference type="ARBA" id="ARBA00023212"/>
    </source>
</evidence>
<dbReference type="GO" id="GO:0005829">
    <property type="term" value="C:cytosol"/>
    <property type="evidence" value="ECO:0007669"/>
    <property type="project" value="TreeGrafter"/>
</dbReference>
<keyword evidence="7 9" id="KW-0143">Chaperone</keyword>
<keyword evidence="12" id="KW-1185">Reference proteome</keyword>
<dbReference type="GO" id="GO:0048487">
    <property type="term" value="F:beta-tubulin binding"/>
    <property type="evidence" value="ECO:0007669"/>
    <property type="project" value="InterPro"/>
</dbReference>
<dbReference type="FunFam" id="1.20.58.90:FF:000010">
    <property type="entry name" value="Tubulin-specific chaperone A"/>
    <property type="match status" value="1"/>
</dbReference>
<evidence type="ECO:0000256" key="9">
    <source>
        <dbReference type="RuleBase" id="RU364030"/>
    </source>
</evidence>
<proteinExistence type="inferred from homology"/>
<evidence type="ECO:0000256" key="7">
    <source>
        <dbReference type="ARBA" id="ARBA00023186"/>
    </source>
</evidence>
<dbReference type="GO" id="GO:0005874">
    <property type="term" value="C:microtubule"/>
    <property type="evidence" value="ECO:0007669"/>
    <property type="project" value="UniProtKB-KW"/>
</dbReference>
<evidence type="ECO:0000256" key="3">
    <source>
        <dbReference type="ARBA" id="ARBA00006806"/>
    </source>
</evidence>
<comment type="similarity">
    <text evidence="3 9">Belongs to the TBCA family.</text>
</comment>
<organism evidence="11 12">
    <name type="scientific">Wickerhamomyces ciferrii (strain ATCC 14091 / BCRC 22168 / CBS 111 / JCM 3599 / NBRC 0793 / NRRL Y-1031 F-60-10)</name>
    <name type="common">Yeast</name>
    <name type="synonym">Pichia ciferrii</name>
    <dbReference type="NCBI Taxonomy" id="1206466"/>
    <lineage>
        <taxon>Eukaryota</taxon>
        <taxon>Fungi</taxon>
        <taxon>Dikarya</taxon>
        <taxon>Ascomycota</taxon>
        <taxon>Saccharomycotina</taxon>
        <taxon>Saccharomycetes</taxon>
        <taxon>Phaffomycetales</taxon>
        <taxon>Wickerhamomycetaceae</taxon>
        <taxon>Wickerhamomyces</taxon>
    </lineage>
</organism>
<evidence type="ECO:0000256" key="6">
    <source>
        <dbReference type="ARBA" id="ARBA00022701"/>
    </source>
</evidence>
<comment type="subcellular location">
    <subcellularLocation>
        <location evidence="2 9">Cytoplasm</location>
        <location evidence="2 9">Cytoskeleton</location>
    </subcellularLocation>
</comment>
<dbReference type="PANTHER" id="PTHR21500:SF0">
    <property type="entry name" value="TUBULIN-SPECIFIC CHAPERONE A"/>
    <property type="match status" value="1"/>
</dbReference>
<evidence type="ECO:0000256" key="10">
    <source>
        <dbReference type="SAM" id="Coils"/>
    </source>
</evidence>
<dbReference type="eggNOG" id="KOG3470">
    <property type="taxonomic scope" value="Eukaryota"/>
</dbReference>
<dbReference type="InParanoid" id="K0KNG6"/>
<reference evidence="11 12" key="1">
    <citation type="journal article" date="2012" name="Eukaryot. Cell">
        <title>Draft genome sequence of Wickerhamomyces ciferrii NRRL Y-1031 F-60-10.</title>
        <authorList>
            <person name="Schneider J."/>
            <person name="Andrea H."/>
            <person name="Blom J."/>
            <person name="Jaenicke S."/>
            <person name="Ruckert C."/>
            <person name="Schorsch C."/>
            <person name="Szczepanowski R."/>
            <person name="Farwick M."/>
            <person name="Goesmann A."/>
            <person name="Puhler A."/>
            <person name="Schaffer S."/>
            <person name="Tauch A."/>
            <person name="Kohler T."/>
            <person name="Brinkrolf K."/>
        </authorList>
    </citation>
    <scope>NUCLEOTIDE SEQUENCE [LARGE SCALE GENOMIC DNA]</scope>
    <source>
        <strain evidence="12">ATCC 14091 / BCRC 22168 / CBS 111 / JCM 3599 / NBRC 0793 / NRRL Y-1031 F-60-10</strain>
    </source>
</reference>
<keyword evidence="10" id="KW-0175">Coiled coil</keyword>
<dbReference type="AlphaFoldDB" id="K0KNG6"/>
<evidence type="ECO:0000313" key="12">
    <source>
        <dbReference type="Proteomes" id="UP000009328"/>
    </source>
</evidence>
<dbReference type="InterPro" id="IPR036126">
    <property type="entry name" value="TBCA_sf"/>
</dbReference>
<dbReference type="FunCoup" id="K0KNG6">
    <property type="interactions" value="671"/>
</dbReference>
<dbReference type="InterPro" id="IPR004226">
    <property type="entry name" value="TBCA"/>
</dbReference>
<dbReference type="GO" id="GO:0007021">
    <property type="term" value="P:tubulin complex assembly"/>
    <property type="evidence" value="ECO:0007669"/>
    <property type="project" value="UniProtKB-UniRule"/>
</dbReference>
<feature type="coiled-coil region" evidence="10">
    <location>
        <begin position="54"/>
        <end position="88"/>
    </location>
</feature>
<keyword evidence="8 9" id="KW-0206">Cytoskeleton</keyword>
<dbReference type="Gene3D" id="1.20.58.90">
    <property type="match status" value="1"/>
</dbReference>
<dbReference type="EMBL" id="CAIF01000058">
    <property type="protein sequence ID" value="CCH42939.1"/>
    <property type="molecule type" value="Genomic_DNA"/>
</dbReference>
<keyword evidence="5 9" id="KW-0963">Cytoplasm</keyword>
<dbReference type="STRING" id="1206466.K0KNG6"/>
<gene>
    <name evidence="11" type="ORF">BN7_2485</name>
</gene>
<evidence type="ECO:0000256" key="2">
    <source>
        <dbReference type="ARBA" id="ARBA00004245"/>
    </source>
</evidence>
<evidence type="ECO:0000313" key="11">
    <source>
        <dbReference type="EMBL" id="CCH42939.1"/>
    </source>
</evidence>
<evidence type="ECO:0000256" key="5">
    <source>
        <dbReference type="ARBA" id="ARBA00022490"/>
    </source>
</evidence>
<dbReference type="HOGENOM" id="CLU_130569_2_0_1"/>
<comment type="subunit">
    <text evidence="9">Supercomplex made of cofactors A to E. Cofactors A and D function by capturing and stabilizing tubulin in a quasi-native conformation. Cofactor E binds to the cofactor D-tubulin complex; interaction with cofactor C then causes the release of tubulin polypeptides that are committed to the native state.</text>
</comment>
<comment type="caution">
    <text evidence="11">The sequence shown here is derived from an EMBL/GenBank/DDBJ whole genome shotgun (WGS) entry which is preliminary data.</text>
</comment>
<dbReference type="PANTHER" id="PTHR21500">
    <property type="entry name" value="TUBULIN-SPECIFIC CHAPERONE A"/>
    <property type="match status" value="1"/>
</dbReference>
<name>K0KNG6_WICCF</name>
<evidence type="ECO:0000256" key="1">
    <source>
        <dbReference type="ARBA" id="ARBA00003046"/>
    </source>
</evidence>
<keyword evidence="6 9" id="KW-0493">Microtubule</keyword>
<dbReference type="Proteomes" id="UP000009328">
    <property type="component" value="Unassembled WGS sequence"/>
</dbReference>
<dbReference type="GO" id="GO:0007023">
    <property type="term" value="P:post-chaperonin tubulin folding pathway"/>
    <property type="evidence" value="ECO:0007669"/>
    <property type="project" value="UniProtKB-UniRule"/>
</dbReference>
<accession>K0KNG6</accession>
<sequence length="103" mass="11802">MAPSQLEIKTKALGRLIKEESLYQDELKAQEAHVEQLKSSGADQYDLKKQVEVLDDTKNVIPEIRKKIDEAQQSLEEFLKEYQGTEDLTASKENIELAQKILK</sequence>
<evidence type="ECO:0000256" key="4">
    <source>
        <dbReference type="ARBA" id="ARBA00015002"/>
    </source>
</evidence>
<protein>
    <recommendedName>
        <fullName evidence="4 9">Tubulin-specific chaperone A</fullName>
    </recommendedName>
</protein>
<dbReference type="Pfam" id="PF02970">
    <property type="entry name" value="TBCA"/>
    <property type="match status" value="1"/>
</dbReference>
<dbReference type="SUPFAM" id="SSF46988">
    <property type="entry name" value="Tubulin chaperone cofactor A"/>
    <property type="match status" value="1"/>
</dbReference>